<feature type="transmembrane region" description="Helical" evidence="11">
    <location>
        <begin position="265"/>
        <end position="287"/>
    </location>
</feature>
<evidence type="ECO:0000256" key="10">
    <source>
        <dbReference type="ARBA" id="ARBA00040345"/>
    </source>
</evidence>
<dbReference type="Proteomes" id="UP000325182">
    <property type="component" value="Unassembled WGS sequence"/>
</dbReference>
<keyword evidence="11" id="KW-1133">Transmembrane helix</keyword>
<dbReference type="GO" id="GO:0016117">
    <property type="term" value="P:carotenoid biosynthetic process"/>
    <property type="evidence" value="ECO:0007669"/>
    <property type="project" value="UniProtKB-KW"/>
</dbReference>
<comment type="pathway">
    <text evidence="8">Carotenoid biosynthesis; staphyloxanthin biosynthesis; staphyloxanthin from farnesyl diphosphate: step 4/5.</text>
</comment>
<dbReference type="InterPro" id="IPR029044">
    <property type="entry name" value="Nucleotide-diphossugar_trans"/>
</dbReference>
<feature type="transmembrane region" description="Helical" evidence="11">
    <location>
        <begin position="299"/>
        <end position="319"/>
    </location>
</feature>
<evidence type="ECO:0000256" key="4">
    <source>
        <dbReference type="ARBA" id="ARBA00022679"/>
    </source>
</evidence>
<comment type="similarity">
    <text evidence="9">Belongs to the glycosyltransferase 2 family. CrtQ subfamily.</text>
</comment>
<dbReference type="PANTHER" id="PTHR43646:SF2">
    <property type="entry name" value="GLYCOSYLTRANSFERASE 2-LIKE DOMAIN-CONTAINING PROTEIN"/>
    <property type="match status" value="1"/>
</dbReference>
<comment type="caution">
    <text evidence="13">The sequence shown here is derived from an EMBL/GenBank/DDBJ whole genome shotgun (WGS) entry which is preliminary data.</text>
</comment>
<evidence type="ECO:0000256" key="5">
    <source>
        <dbReference type="ARBA" id="ARBA00022746"/>
    </source>
</evidence>
<comment type="subcellular location">
    <subcellularLocation>
        <location evidence="1">Cell membrane</location>
    </subcellularLocation>
</comment>
<keyword evidence="4 13" id="KW-0808">Transferase</keyword>
<evidence type="ECO:0000256" key="9">
    <source>
        <dbReference type="ARBA" id="ARBA00038120"/>
    </source>
</evidence>
<organism evidence="13 14">
    <name type="scientific">Rossellomorea vietnamensis</name>
    <dbReference type="NCBI Taxonomy" id="218284"/>
    <lineage>
        <taxon>Bacteria</taxon>
        <taxon>Bacillati</taxon>
        <taxon>Bacillota</taxon>
        <taxon>Bacilli</taxon>
        <taxon>Bacillales</taxon>
        <taxon>Bacillaceae</taxon>
        <taxon>Rossellomorea</taxon>
    </lineage>
</organism>
<evidence type="ECO:0000256" key="11">
    <source>
        <dbReference type="SAM" id="Phobius"/>
    </source>
</evidence>
<accession>A0A5D4MCT5</accession>
<dbReference type="SUPFAM" id="SSF53448">
    <property type="entry name" value="Nucleotide-diphospho-sugar transferases"/>
    <property type="match status" value="1"/>
</dbReference>
<keyword evidence="11" id="KW-0812">Transmembrane</keyword>
<evidence type="ECO:0000256" key="8">
    <source>
        <dbReference type="ARBA" id="ARBA00037904"/>
    </source>
</evidence>
<evidence type="ECO:0000256" key="7">
    <source>
        <dbReference type="ARBA" id="ARBA00037281"/>
    </source>
</evidence>
<sequence length="366" mass="40320">MNLEWIYLLIGSLILWKIAIPMKQKSHQEAARLSIIIPARNEEQNLPVLLSSLQSESAYVHEVIVVDDHSEDETASIAKTYGANVIGTPPLPPGWFGKSWACWNGAKEASGELFMFLDADTAIEPGGLQKIISSQQDKGGAMTIQPYHKITRLYENLSGMFNLIAVMGMGSFHILSRWIPPAGAFGQCFICTKQDYKKVGGHSAIANEILEHMKLGESFLQHGIPLHNYIGKHAVSMRMYPEGVKELTQGWSKSFASGAGATNPLMLILIILWISGGISASFSLLGLGGSSGIETVNILVLYGLYCIQIFFMLKTIGSFSWAAALFFPLLSLFFITVFAHSVVRTFFTKRVAWKGRSISLEKKKGR</sequence>
<evidence type="ECO:0000259" key="12">
    <source>
        <dbReference type="Pfam" id="PF00535"/>
    </source>
</evidence>
<keyword evidence="2" id="KW-1003">Cell membrane</keyword>
<keyword evidence="6 11" id="KW-0472">Membrane</keyword>
<proteinExistence type="inferred from homology"/>
<dbReference type="Pfam" id="PF00535">
    <property type="entry name" value="Glycos_transf_2"/>
    <property type="match status" value="1"/>
</dbReference>
<dbReference type="PANTHER" id="PTHR43646">
    <property type="entry name" value="GLYCOSYLTRANSFERASE"/>
    <property type="match status" value="1"/>
</dbReference>
<feature type="domain" description="Glycosyltransferase 2-like" evidence="12">
    <location>
        <begin position="34"/>
        <end position="145"/>
    </location>
</feature>
<dbReference type="AlphaFoldDB" id="A0A5D4MCT5"/>
<dbReference type="Gene3D" id="3.90.550.10">
    <property type="entry name" value="Spore Coat Polysaccharide Biosynthesis Protein SpsA, Chain A"/>
    <property type="match status" value="1"/>
</dbReference>
<evidence type="ECO:0000313" key="13">
    <source>
        <dbReference type="EMBL" id="TYR99143.1"/>
    </source>
</evidence>
<comment type="function">
    <text evidence="7">Catalyzes the glycosylation of 4,4'-diaponeurosporenoate, i.e. the esterification of glucose at the C1'' position with the carboxyl group of 4,4'-diaponeurosporenic acid, to form glycosyl-4,4'-diaponeurosporenoate. This is a step in the biosynthesis of staphyloxanthin, an orange pigment present in most staphylococci strains.</text>
</comment>
<dbReference type="InterPro" id="IPR001173">
    <property type="entry name" value="Glyco_trans_2-like"/>
</dbReference>
<name>A0A5D4MCT5_9BACI</name>
<feature type="transmembrane region" description="Helical" evidence="11">
    <location>
        <begin position="157"/>
        <end position="175"/>
    </location>
</feature>
<feature type="transmembrane region" description="Helical" evidence="11">
    <location>
        <begin position="325"/>
        <end position="347"/>
    </location>
</feature>
<dbReference type="GO" id="GO:0016757">
    <property type="term" value="F:glycosyltransferase activity"/>
    <property type="evidence" value="ECO:0007669"/>
    <property type="project" value="UniProtKB-KW"/>
</dbReference>
<keyword evidence="3" id="KW-0328">Glycosyltransferase</keyword>
<protein>
    <recommendedName>
        <fullName evidence="10">4,4'-diaponeurosporenoate glycosyltransferase</fullName>
    </recommendedName>
</protein>
<evidence type="ECO:0000256" key="3">
    <source>
        <dbReference type="ARBA" id="ARBA00022676"/>
    </source>
</evidence>
<dbReference type="GO" id="GO:0005886">
    <property type="term" value="C:plasma membrane"/>
    <property type="evidence" value="ECO:0007669"/>
    <property type="project" value="UniProtKB-SubCell"/>
</dbReference>
<reference evidence="13 14" key="1">
    <citation type="submission" date="2019-08" db="EMBL/GenBank/DDBJ databases">
        <title>Bacillus genomes from the desert of Cuatro Cienegas, Coahuila.</title>
        <authorList>
            <person name="Olmedo-Alvarez G."/>
        </authorList>
    </citation>
    <scope>NUCLEOTIDE SEQUENCE [LARGE SCALE GENOMIC DNA]</scope>
    <source>
        <strain evidence="13 14">CH128b_4D</strain>
    </source>
</reference>
<dbReference type="RefSeq" id="WP_148954055.1">
    <property type="nucleotide sequence ID" value="NZ_VTEG01000007.1"/>
</dbReference>
<evidence type="ECO:0000256" key="1">
    <source>
        <dbReference type="ARBA" id="ARBA00004236"/>
    </source>
</evidence>
<evidence type="ECO:0000313" key="14">
    <source>
        <dbReference type="Proteomes" id="UP000325182"/>
    </source>
</evidence>
<dbReference type="EMBL" id="VTEG01000007">
    <property type="protein sequence ID" value="TYR99143.1"/>
    <property type="molecule type" value="Genomic_DNA"/>
</dbReference>
<evidence type="ECO:0000256" key="2">
    <source>
        <dbReference type="ARBA" id="ARBA00022475"/>
    </source>
</evidence>
<keyword evidence="5" id="KW-0125">Carotenoid biosynthesis</keyword>
<gene>
    <name evidence="13" type="ORF">FZC84_12275</name>
</gene>
<feature type="transmembrane region" description="Helical" evidence="11">
    <location>
        <begin position="6"/>
        <end position="22"/>
    </location>
</feature>
<evidence type="ECO:0000256" key="6">
    <source>
        <dbReference type="ARBA" id="ARBA00023136"/>
    </source>
</evidence>